<reference evidence="2 3" key="1">
    <citation type="journal article" date="2020" name="Mol. Biol. Evol.">
        <title>Distinct Expression and Methylation Patterns for Genes with Different Fates following a Single Whole-Genome Duplication in Flowering Plants.</title>
        <authorList>
            <person name="Shi T."/>
            <person name="Rahmani R.S."/>
            <person name="Gugger P.F."/>
            <person name="Wang M."/>
            <person name="Li H."/>
            <person name="Zhang Y."/>
            <person name="Li Z."/>
            <person name="Wang Q."/>
            <person name="Van de Peer Y."/>
            <person name="Marchal K."/>
            <person name="Chen J."/>
        </authorList>
    </citation>
    <scope>NUCLEOTIDE SEQUENCE [LARGE SCALE GENOMIC DNA]</scope>
    <source>
        <tissue evidence="2">Leaf</tissue>
    </source>
</reference>
<dbReference type="Proteomes" id="UP000607653">
    <property type="component" value="Unassembled WGS sequence"/>
</dbReference>
<accession>A0A822XPK2</accession>
<evidence type="ECO:0000256" key="1">
    <source>
        <dbReference type="SAM" id="MobiDB-lite"/>
    </source>
</evidence>
<evidence type="ECO:0000313" key="2">
    <source>
        <dbReference type="EMBL" id="DAD22360.1"/>
    </source>
</evidence>
<dbReference type="PANTHER" id="PTHR33983:SF1">
    <property type="entry name" value="OS07G0185900 PROTEIN"/>
    <property type="match status" value="1"/>
</dbReference>
<feature type="region of interest" description="Disordered" evidence="1">
    <location>
        <begin position="27"/>
        <end position="65"/>
    </location>
</feature>
<dbReference type="EMBL" id="DUZY01000001">
    <property type="protein sequence ID" value="DAD22360.1"/>
    <property type="molecule type" value="Genomic_DNA"/>
</dbReference>
<proteinExistence type="predicted"/>
<evidence type="ECO:0000313" key="3">
    <source>
        <dbReference type="Proteomes" id="UP000607653"/>
    </source>
</evidence>
<dbReference type="AlphaFoldDB" id="A0A822XPK2"/>
<name>A0A822XPK2_NELNU</name>
<keyword evidence="3" id="KW-1185">Reference proteome</keyword>
<gene>
    <name evidence="2" type="ORF">HUJ06_023823</name>
</gene>
<dbReference type="PANTHER" id="PTHR33983">
    <property type="entry name" value="OS07G0185900 PROTEIN"/>
    <property type="match status" value="1"/>
</dbReference>
<organism evidence="2 3">
    <name type="scientific">Nelumbo nucifera</name>
    <name type="common">Sacred lotus</name>
    <dbReference type="NCBI Taxonomy" id="4432"/>
    <lineage>
        <taxon>Eukaryota</taxon>
        <taxon>Viridiplantae</taxon>
        <taxon>Streptophyta</taxon>
        <taxon>Embryophyta</taxon>
        <taxon>Tracheophyta</taxon>
        <taxon>Spermatophyta</taxon>
        <taxon>Magnoliopsida</taxon>
        <taxon>Proteales</taxon>
        <taxon>Nelumbonaceae</taxon>
        <taxon>Nelumbo</taxon>
    </lineage>
</organism>
<protein>
    <submittedName>
        <fullName evidence="2">Uncharacterized protein</fullName>
    </submittedName>
</protein>
<sequence>MGKYGEMLDTGVRIVARFHSHCPQTARMYYKPPQPEEGKGPNDGHLGRISTAAPRSPRARALGVSATAPLTPRTNVILYSVV</sequence>
<feature type="compositionally biased region" description="Basic and acidic residues" evidence="1">
    <location>
        <begin position="34"/>
        <end position="46"/>
    </location>
</feature>
<comment type="caution">
    <text evidence="2">The sequence shown here is derived from an EMBL/GenBank/DDBJ whole genome shotgun (WGS) entry which is preliminary data.</text>
</comment>
<feature type="compositionally biased region" description="Low complexity" evidence="1">
    <location>
        <begin position="48"/>
        <end position="61"/>
    </location>
</feature>